<dbReference type="PANTHER" id="PTHR20842:SF0">
    <property type="entry name" value="ALPHA-ASPARTYL DIPEPTIDASE"/>
    <property type="match status" value="1"/>
</dbReference>
<comment type="caution">
    <text evidence="5">The sequence shown here is derived from an EMBL/GenBank/DDBJ whole genome shotgun (WGS) entry which is preliminary data.</text>
</comment>
<protein>
    <submittedName>
        <fullName evidence="5">Peptidase, S51 family</fullName>
    </submittedName>
</protein>
<dbReference type="GO" id="GO:0008236">
    <property type="term" value="F:serine-type peptidase activity"/>
    <property type="evidence" value="ECO:0007669"/>
    <property type="project" value="UniProtKB-KW"/>
</dbReference>
<organism evidence="5 6">
    <name type="scientific">Candidatus Jorgensenbacteria bacterium GW2011_GWC1_48_8</name>
    <dbReference type="NCBI Taxonomy" id="1618666"/>
    <lineage>
        <taxon>Bacteria</taxon>
        <taxon>Candidatus Joergenseniibacteriota</taxon>
    </lineage>
</organism>
<comment type="similarity">
    <text evidence="1">Belongs to the peptidase S51 family.</text>
</comment>
<name>A0A0G1UXJ9_9BACT</name>
<reference evidence="5 6" key="1">
    <citation type="journal article" date="2015" name="Nature">
        <title>rRNA introns, odd ribosomes, and small enigmatic genomes across a large radiation of phyla.</title>
        <authorList>
            <person name="Brown C.T."/>
            <person name="Hug L.A."/>
            <person name="Thomas B.C."/>
            <person name="Sharon I."/>
            <person name="Castelle C.J."/>
            <person name="Singh A."/>
            <person name="Wilkins M.J."/>
            <person name="Williams K.H."/>
            <person name="Banfield J.F."/>
        </authorList>
    </citation>
    <scope>NUCLEOTIDE SEQUENCE [LARGE SCALE GENOMIC DNA]</scope>
</reference>
<dbReference type="SUPFAM" id="SSF52317">
    <property type="entry name" value="Class I glutamine amidotransferase-like"/>
    <property type="match status" value="1"/>
</dbReference>
<sequence length="208" mass="23204">MKKLLLASNGKFLIEKGYDLLGVPKDHIRIAYITTASKGARDLNYLENHKKSMHANGLDFEEMDVEGKSLNELDALFSGKNVIHVEGGNTFYLLKAIKESGCDKVLKELVLRGVIYVGTSAGAYIVCPTIETSTWGPDKKDDYGLTDFTGLNLVPFLLKVHYKDELENLFREKIKTASHPVRILRDGQAILVENDLYTLVGEGEEVKL</sequence>
<dbReference type="Pfam" id="PF03575">
    <property type="entry name" value="Peptidase_S51"/>
    <property type="match status" value="1"/>
</dbReference>
<gene>
    <name evidence="5" type="ORF">UY32_C0012G0016</name>
</gene>
<dbReference type="Proteomes" id="UP000034600">
    <property type="component" value="Unassembled WGS sequence"/>
</dbReference>
<evidence type="ECO:0000256" key="2">
    <source>
        <dbReference type="ARBA" id="ARBA00022670"/>
    </source>
</evidence>
<evidence type="ECO:0000256" key="1">
    <source>
        <dbReference type="ARBA" id="ARBA00006534"/>
    </source>
</evidence>
<evidence type="ECO:0000256" key="4">
    <source>
        <dbReference type="ARBA" id="ARBA00022825"/>
    </source>
</evidence>
<keyword evidence="4" id="KW-0720">Serine protease</keyword>
<dbReference type="InterPro" id="IPR029062">
    <property type="entry name" value="Class_I_gatase-like"/>
</dbReference>
<proteinExistence type="inferred from homology"/>
<dbReference type="EMBL" id="LCPO01000012">
    <property type="protein sequence ID" value="KKU98887.1"/>
    <property type="molecule type" value="Genomic_DNA"/>
</dbReference>
<evidence type="ECO:0000256" key="3">
    <source>
        <dbReference type="ARBA" id="ARBA00022801"/>
    </source>
</evidence>
<dbReference type="GO" id="GO:0006508">
    <property type="term" value="P:proteolysis"/>
    <property type="evidence" value="ECO:0007669"/>
    <property type="project" value="UniProtKB-KW"/>
</dbReference>
<dbReference type="AlphaFoldDB" id="A0A0G1UXJ9"/>
<dbReference type="InterPro" id="IPR005320">
    <property type="entry name" value="Peptidase_S51"/>
</dbReference>
<keyword evidence="3" id="KW-0378">Hydrolase</keyword>
<dbReference type="Gene3D" id="3.40.50.880">
    <property type="match status" value="1"/>
</dbReference>
<evidence type="ECO:0000313" key="5">
    <source>
        <dbReference type="EMBL" id="KKU98887.1"/>
    </source>
</evidence>
<evidence type="ECO:0000313" key="6">
    <source>
        <dbReference type="Proteomes" id="UP000034600"/>
    </source>
</evidence>
<dbReference type="PANTHER" id="PTHR20842">
    <property type="entry name" value="PROTEASE S51 ALPHA-ASPARTYL DIPEPTIDASE"/>
    <property type="match status" value="1"/>
</dbReference>
<keyword evidence="2" id="KW-0645">Protease</keyword>
<accession>A0A0G1UXJ9</accession>